<dbReference type="Gene3D" id="1.10.486.10">
    <property type="entry name" value="PCRA, domain 4"/>
    <property type="match status" value="1"/>
</dbReference>
<accession>A0A5C7EIE4</accession>
<gene>
    <name evidence="15" type="ORF">FR698_11545</name>
</gene>
<dbReference type="EMBL" id="VPFL01000016">
    <property type="protein sequence ID" value="TXF11143.1"/>
    <property type="molecule type" value="Genomic_DNA"/>
</dbReference>
<dbReference type="InterPro" id="IPR027417">
    <property type="entry name" value="P-loop_NTPase"/>
</dbReference>
<keyword evidence="5 12" id="KW-0067">ATP-binding</keyword>
<comment type="similarity">
    <text evidence="1">Belongs to the helicase family. UvrD subfamily.</text>
</comment>
<dbReference type="GO" id="GO:0005524">
    <property type="term" value="F:ATP binding"/>
    <property type="evidence" value="ECO:0007669"/>
    <property type="project" value="UniProtKB-UniRule"/>
</dbReference>
<sequence length="566" mass="62292">MELNPYQERAVTVAGHCTILACPGSGKTRVLSERAARLLANHPKGRLCAVTFTRDAAEELRSRILASCGQEHARRLAVGTFHSLALAQIKRFSRGKPPRLLSEGERLAVLRRCCKQHAPDLPFDDVVQAIDAVKARLAPSPFTDPSLEAVFRSYQDIMESEGAMDFADLLLLSVRRMARGDMPPLPIRWLLVDEAQDMDEVQMEWILLHGRAGAEVTLVGDDDQSLYAFRHALGYAGLREITFALSATETTLPVNYRCAPNILGHAARLIAHNRERAPKRIEAHRQDAGEVHVIRAADRWDEAGQCVDRIRLDGSQWAVLARTNLLLDPVEVCLTEARIPYRRCGGQSVWDRALGATFLGLLRSVLDGAWTGVANALAFCGMPADQVNRLASFPGRDCLERLRAATRHIGSDADGPLIVSLLQGFEAWTTQARMQRHALVIHAVASWLSSHCKPDQARLLGRLEAALAGLSGHLARRLSLVGGSGNRQTPADSVAVMTLHASKGLEFDNVWILGCEDGNLPHTDSTEEDERRLLYVGMTRARHRLILSSAIEEGLESRFLEEAGLA</sequence>
<dbReference type="PANTHER" id="PTHR11070:SF2">
    <property type="entry name" value="ATP-DEPENDENT DNA HELICASE SRS2"/>
    <property type="match status" value="1"/>
</dbReference>
<comment type="caution">
    <text evidence="15">The sequence shown here is derived from an EMBL/GenBank/DDBJ whole genome shotgun (WGS) entry which is preliminary data.</text>
</comment>
<evidence type="ECO:0000256" key="12">
    <source>
        <dbReference type="PROSITE-ProRule" id="PRU00560"/>
    </source>
</evidence>
<evidence type="ECO:0000256" key="7">
    <source>
        <dbReference type="ARBA" id="ARBA00023235"/>
    </source>
</evidence>
<evidence type="ECO:0000313" key="16">
    <source>
        <dbReference type="Proteomes" id="UP000321201"/>
    </source>
</evidence>
<proteinExistence type="inferred from homology"/>
<dbReference type="CDD" id="cd17932">
    <property type="entry name" value="DEXQc_UvrD"/>
    <property type="match status" value="1"/>
</dbReference>
<keyword evidence="7" id="KW-0413">Isomerase</keyword>
<keyword evidence="6" id="KW-0238">DNA-binding</keyword>
<feature type="domain" description="UvrD-like helicase ATP-binding" evidence="13">
    <location>
        <begin position="1"/>
        <end position="259"/>
    </location>
</feature>
<evidence type="ECO:0000259" key="13">
    <source>
        <dbReference type="PROSITE" id="PS51198"/>
    </source>
</evidence>
<organism evidence="15 16">
    <name type="scientific">Pelomicrobium methylotrophicum</name>
    <dbReference type="NCBI Taxonomy" id="2602750"/>
    <lineage>
        <taxon>Bacteria</taxon>
        <taxon>Pseudomonadati</taxon>
        <taxon>Pseudomonadota</taxon>
        <taxon>Hydrogenophilia</taxon>
        <taxon>Hydrogenophilia incertae sedis</taxon>
        <taxon>Pelomicrobium</taxon>
    </lineage>
</organism>
<evidence type="ECO:0000256" key="5">
    <source>
        <dbReference type="ARBA" id="ARBA00022840"/>
    </source>
</evidence>
<dbReference type="Pfam" id="PF13361">
    <property type="entry name" value="UvrD_C"/>
    <property type="match status" value="2"/>
</dbReference>
<keyword evidence="2 12" id="KW-0547">Nucleotide-binding</keyword>
<dbReference type="InterPro" id="IPR014017">
    <property type="entry name" value="DNA_helicase_UvrD-like_C"/>
</dbReference>
<dbReference type="PROSITE" id="PS51217">
    <property type="entry name" value="UVRD_HELICASE_CTER"/>
    <property type="match status" value="1"/>
</dbReference>
<dbReference type="EC" id="5.6.2.4" evidence="9"/>
<comment type="catalytic activity">
    <reaction evidence="11">
        <text>ATP + H2O = ADP + phosphate + H(+)</text>
        <dbReference type="Rhea" id="RHEA:13065"/>
        <dbReference type="ChEBI" id="CHEBI:15377"/>
        <dbReference type="ChEBI" id="CHEBI:15378"/>
        <dbReference type="ChEBI" id="CHEBI:30616"/>
        <dbReference type="ChEBI" id="CHEBI:43474"/>
        <dbReference type="ChEBI" id="CHEBI:456216"/>
        <dbReference type="EC" id="5.6.2.4"/>
    </reaction>
</comment>
<dbReference type="InterPro" id="IPR000212">
    <property type="entry name" value="DNA_helicase_UvrD/REP"/>
</dbReference>
<dbReference type="Pfam" id="PF00580">
    <property type="entry name" value="UvrD-helicase"/>
    <property type="match status" value="1"/>
</dbReference>
<evidence type="ECO:0000256" key="11">
    <source>
        <dbReference type="ARBA" id="ARBA00048988"/>
    </source>
</evidence>
<dbReference type="PROSITE" id="PS51198">
    <property type="entry name" value="UVRD_HELICASE_ATP_BIND"/>
    <property type="match status" value="1"/>
</dbReference>
<reference evidence="15 16" key="1">
    <citation type="submission" date="2019-08" db="EMBL/GenBank/DDBJ databases">
        <title>Pelomicrobium methylotrophicum gen. nov., sp. nov. a moderately thermophilic, facultatively anaerobic, lithoautotrophic and methylotrophic bacterium isolated from a terrestrial mud volcano.</title>
        <authorList>
            <person name="Slobodkina G.B."/>
            <person name="Merkel A.Y."/>
            <person name="Slobodkin A.I."/>
        </authorList>
    </citation>
    <scope>NUCLEOTIDE SEQUENCE [LARGE SCALE GENOMIC DNA]</scope>
    <source>
        <strain evidence="15 16">SM250</strain>
    </source>
</reference>
<evidence type="ECO:0000256" key="6">
    <source>
        <dbReference type="ARBA" id="ARBA00023125"/>
    </source>
</evidence>
<feature type="domain" description="UvrD-like helicase C-terminal" evidence="14">
    <location>
        <begin position="260"/>
        <end position="504"/>
    </location>
</feature>
<evidence type="ECO:0000259" key="14">
    <source>
        <dbReference type="PROSITE" id="PS51217"/>
    </source>
</evidence>
<dbReference type="SUPFAM" id="SSF52540">
    <property type="entry name" value="P-loop containing nucleoside triphosphate hydrolases"/>
    <property type="match status" value="1"/>
</dbReference>
<evidence type="ECO:0000313" key="15">
    <source>
        <dbReference type="EMBL" id="TXF11143.1"/>
    </source>
</evidence>
<keyword evidence="3 12" id="KW-0378">Hydrolase</keyword>
<evidence type="ECO:0000256" key="10">
    <source>
        <dbReference type="ARBA" id="ARBA00034923"/>
    </source>
</evidence>
<dbReference type="Gene3D" id="1.10.10.160">
    <property type="match status" value="1"/>
</dbReference>
<dbReference type="GO" id="GO:0003677">
    <property type="term" value="F:DNA binding"/>
    <property type="evidence" value="ECO:0007669"/>
    <property type="project" value="UniProtKB-KW"/>
</dbReference>
<dbReference type="GO" id="GO:0016887">
    <property type="term" value="F:ATP hydrolysis activity"/>
    <property type="evidence" value="ECO:0007669"/>
    <property type="project" value="RHEA"/>
</dbReference>
<dbReference type="PANTHER" id="PTHR11070">
    <property type="entry name" value="UVRD / RECB / PCRA DNA HELICASE FAMILY MEMBER"/>
    <property type="match status" value="1"/>
</dbReference>
<feature type="binding site" evidence="12">
    <location>
        <begin position="21"/>
        <end position="28"/>
    </location>
    <ligand>
        <name>ATP</name>
        <dbReference type="ChEBI" id="CHEBI:30616"/>
    </ligand>
</feature>
<keyword evidence="16" id="KW-1185">Reference proteome</keyword>
<dbReference type="InterPro" id="IPR014016">
    <property type="entry name" value="UvrD-like_ATP-bd"/>
</dbReference>
<evidence type="ECO:0000256" key="2">
    <source>
        <dbReference type="ARBA" id="ARBA00022741"/>
    </source>
</evidence>
<dbReference type="GO" id="GO:0000725">
    <property type="term" value="P:recombinational repair"/>
    <property type="evidence" value="ECO:0007669"/>
    <property type="project" value="TreeGrafter"/>
</dbReference>
<dbReference type="GO" id="GO:0043138">
    <property type="term" value="F:3'-5' DNA helicase activity"/>
    <property type="evidence" value="ECO:0007669"/>
    <property type="project" value="UniProtKB-EC"/>
</dbReference>
<dbReference type="InParanoid" id="A0A5C7EIE4"/>
<keyword evidence="4 12" id="KW-0347">Helicase</keyword>
<evidence type="ECO:0000256" key="8">
    <source>
        <dbReference type="ARBA" id="ARBA00034617"/>
    </source>
</evidence>
<comment type="catalytic activity">
    <reaction evidence="8">
        <text>Couples ATP hydrolysis with the unwinding of duplex DNA by translocating in the 3'-5' direction.</text>
        <dbReference type="EC" id="5.6.2.4"/>
    </reaction>
</comment>
<name>A0A5C7EIE4_9PROT</name>
<evidence type="ECO:0000256" key="9">
    <source>
        <dbReference type="ARBA" id="ARBA00034808"/>
    </source>
</evidence>
<protein>
    <recommendedName>
        <fullName evidence="9">DNA 3'-5' helicase</fullName>
        <ecNumber evidence="9">5.6.2.4</ecNumber>
    </recommendedName>
    <alternativeName>
        <fullName evidence="10">DNA 3'-5' helicase II</fullName>
    </alternativeName>
</protein>
<dbReference type="OrthoDB" id="5905204at2"/>
<evidence type="ECO:0000256" key="3">
    <source>
        <dbReference type="ARBA" id="ARBA00022801"/>
    </source>
</evidence>
<dbReference type="InterPro" id="IPR013986">
    <property type="entry name" value="DExx_box_DNA_helicase_dom_sf"/>
</dbReference>
<dbReference type="CDD" id="cd18807">
    <property type="entry name" value="SF1_C_UvrD"/>
    <property type="match status" value="1"/>
</dbReference>
<evidence type="ECO:0000256" key="4">
    <source>
        <dbReference type="ARBA" id="ARBA00022806"/>
    </source>
</evidence>
<dbReference type="AlphaFoldDB" id="A0A5C7EIE4"/>
<dbReference type="RefSeq" id="WP_147800354.1">
    <property type="nucleotide sequence ID" value="NZ_VPFL01000016.1"/>
</dbReference>
<dbReference type="Proteomes" id="UP000321201">
    <property type="component" value="Unassembled WGS sequence"/>
</dbReference>
<dbReference type="Gene3D" id="3.40.50.300">
    <property type="entry name" value="P-loop containing nucleotide triphosphate hydrolases"/>
    <property type="match status" value="2"/>
</dbReference>
<evidence type="ECO:0000256" key="1">
    <source>
        <dbReference type="ARBA" id="ARBA00009922"/>
    </source>
</evidence>